<comment type="caution">
    <text evidence="2">The sequence shown here is derived from an EMBL/GenBank/DDBJ whole genome shotgun (WGS) entry which is preliminary data.</text>
</comment>
<dbReference type="Pfam" id="PF14420">
    <property type="entry name" value="Clr5"/>
    <property type="match status" value="1"/>
</dbReference>
<accession>A0ABQ0ZSN2</accession>
<reference evidence="2 3" key="1">
    <citation type="submission" date="2020-01" db="EMBL/GenBank/DDBJ databases">
        <title>Draft genome sequence of Aspergillus lentulus IFM 60648.</title>
        <authorList>
            <person name="Takahashi H."/>
            <person name="Yaguchi T."/>
        </authorList>
    </citation>
    <scope>NUCLEOTIDE SEQUENCE [LARGE SCALE GENOMIC DNA]</scope>
    <source>
        <strain evidence="2 3">IFM 60648</strain>
    </source>
</reference>
<feature type="domain" description="Clr5" evidence="1">
    <location>
        <begin position="45"/>
        <end position="93"/>
    </location>
</feature>
<dbReference type="EMBL" id="BLKI01000003">
    <property type="protein sequence ID" value="GFF62605.1"/>
    <property type="molecule type" value="Genomic_DNA"/>
</dbReference>
<sequence>MVLFMPLYPLLGVYDKLAPSLLPTTPKCMVAFIMSTSRNSPVSDGKWERFKEIIRSLWETHTLSEMMKIMADDPNFHATKSQFEKRLKHWGFRRYKTSDDWRKVATKVEKRRHNQKSSTVEYEGFPIPPETLRKEMSRHTTLTELGQATNGEY</sequence>
<name>A0ABQ0ZSN2_ASPLE</name>
<organism evidence="2 3">
    <name type="scientific">Aspergillus lentulus</name>
    <dbReference type="NCBI Taxonomy" id="293939"/>
    <lineage>
        <taxon>Eukaryota</taxon>
        <taxon>Fungi</taxon>
        <taxon>Dikarya</taxon>
        <taxon>Ascomycota</taxon>
        <taxon>Pezizomycotina</taxon>
        <taxon>Eurotiomycetes</taxon>
        <taxon>Eurotiomycetidae</taxon>
        <taxon>Eurotiales</taxon>
        <taxon>Aspergillaceae</taxon>
        <taxon>Aspergillus</taxon>
        <taxon>Aspergillus subgen. Fumigati</taxon>
    </lineage>
</organism>
<protein>
    <recommendedName>
        <fullName evidence="1">Clr5 domain-containing protein</fullName>
    </recommendedName>
</protein>
<gene>
    <name evidence="2" type="ORF">IFM60648_00665</name>
</gene>
<evidence type="ECO:0000313" key="2">
    <source>
        <dbReference type="EMBL" id="GFF62605.1"/>
    </source>
</evidence>
<dbReference type="PANTHER" id="PTHR38788">
    <property type="entry name" value="CLR5 DOMAIN-CONTAINING PROTEIN"/>
    <property type="match status" value="1"/>
</dbReference>
<dbReference type="Proteomes" id="UP000465220">
    <property type="component" value="Unassembled WGS sequence"/>
</dbReference>
<proteinExistence type="predicted"/>
<evidence type="ECO:0000259" key="1">
    <source>
        <dbReference type="Pfam" id="PF14420"/>
    </source>
</evidence>
<evidence type="ECO:0000313" key="3">
    <source>
        <dbReference type="Proteomes" id="UP000465220"/>
    </source>
</evidence>
<dbReference type="PANTHER" id="PTHR38788:SF3">
    <property type="entry name" value="CLR5 DOMAIN-CONTAINING PROTEIN"/>
    <property type="match status" value="1"/>
</dbReference>
<keyword evidence="3" id="KW-1185">Reference proteome</keyword>
<dbReference type="InterPro" id="IPR025676">
    <property type="entry name" value="Clr5_dom"/>
</dbReference>